<comment type="caution">
    <text evidence="1">The sequence shown here is derived from an EMBL/GenBank/DDBJ whole genome shotgun (WGS) entry which is preliminary data.</text>
</comment>
<dbReference type="Proteomes" id="UP000609726">
    <property type="component" value="Unassembled WGS sequence"/>
</dbReference>
<evidence type="ECO:0008006" key="3">
    <source>
        <dbReference type="Google" id="ProtNLM"/>
    </source>
</evidence>
<protein>
    <recommendedName>
        <fullName evidence="3">Immunity protein Imm1</fullName>
    </recommendedName>
</protein>
<sequence>MADTMKAFWQDLHEIVDESEARALTLNEALDTWADGRAVEGNFFGLIDEQDRTIQFCFVDGIPDHVEDARHLRIVHADFPVPDRAGSFTALITIGEASAWIEKAFKVGANPDSYEGLGFSSWQ</sequence>
<accession>A0ABX0NZ37</accession>
<evidence type="ECO:0000313" key="2">
    <source>
        <dbReference type="Proteomes" id="UP000609726"/>
    </source>
</evidence>
<proteinExistence type="predicted"/>
<dbReference type="EMBL" id="WHJH01000041">
    <property type="protein sequence ID" value="NHZ92167.1"/>
    <property type="molecule type" value="Genomic_DNA"/>
</dbReference>
<gene>
    <name evidence="1" type="ORF">F2P45_24635</name>
</gene>
<name>A0ABX0NZ37_9BURK</name>
<dbReference type="RefSeq" id="WP_166880811.1">
    <property type="nucleotide sequence ID" value="NZ_WHJH01000041.1"/>
</dbReference>
<reference evidence="1 2" key="1">
    <citation type="submission" date="2019-10" db="EMBL/GenBank/DDBJ databases">
        <title>Taxonomy of Antarctic Massilia spp.: description of Massilia rubra sp. nov., Massilia aquatica sp. nov., Massilia mucilaginosa sp. nov., Massilia frigida sp. nov. isolated from streams, lakes and regoliths.</title>
        <authorList>
            <person name="Holochova P."/>
            <person name="Sedlacek I."/>
            <person name="Kralova S."/>
            <person name="Maslanova I."/>
            <person name="Busse H.-J."/>
            <person name="Stankova E."/>
            <person name="Vrbovska V."/>
            <person name="Kovarovic V."/>
            <person name="Bartak M."/>
            <person name="Svec P."/>
            <person name="Pantucek R."/>
        </authorList>
    </citation>
    <scope>NUCLEOTIDE SEQUENCE [LARGE SCALE GENOMIC DNA]</scope>
    <source>
        <strain evidence="1 2">CCM 8733</strain>
    </source>
</reference>
<keyword evidence="2" id="KW-1185">Reference proteome</keyword>
<evidence type="ECO:0000313" key="1">
    <source>
        <dbReference type="EMBL" id="NHZ92167.1"/>
    </source>
</evidence>
<organism evidence="1 2">
    <name type="scientific">Massilia mucilaginosa</name>
    <dbReference type="NCBI Taxonomy" id="2609282"/>
    <lineage>
        <taxon>Bacteria</taxon>
        <taxon>Pseudomonadati</taxon>
        <taxon>Pseudomonadota</taxon>
        <taxon>Betaproteobacteria</taxon>
        <taxon>Burkholderiales</taxon>
        <taxon>Oxalobacteraceae</taxon>
        <taxon>Telluria group</taxon>
        <taxon>Massilia</taxon>
    </lineage>
</organism>